<dbReference type="Gene3D" id="3.30.300.30">
    <property type="match status" value="1"/>
</dbReference>
<feature type="domain" description="Ketosynthase family 3 (KS3)" evidence="6">
    <location>
        <begin position="1127"/>
        <end position="1574"/>
    </location>
</feature>
<dbReference type="InterPro" id="IPR042099">
    <property type="entry name" value="ANL_N_sf"/>
</dbReference>
<organism evidence="7 8">
    <name type="scientific">Cordyceps militaris</name>
    <name type="common">Caterpillar fungus</name>
    <name type="synonym">Clavaria militaris</name>
    <dbReference type="NCBI Taxonomy" id="73501"/>
    <lineage>
        <taxon>Eukaryota</taxon>
        <taxon>Fungi</taxon>
        <taxon>Dikarya</taxon>
        <taxon>Ascomycota</taxon>
        <taxon>Pezizomycotina</taxon>
        <taxon>Sordariomycetes</taxon>
        <taxon>Hypocreomycetidae</taxon>
        <taxon>Hypocreales</taxon>
        <taxon>Cordycipitaceae</taxon>
        <taxon>Cordyceps</taxon>
    </lineage>
</organism>
<dbReference type="InterPro" id="IPR016039">
    <property type="entry name" value="Thiolase-like"/>
</dbReference>
<dbReference type="GO" id="GO:0004315">
    <property type="term" value="F:3-oxoacyl-[acyl-carrier-protein] synthase activity"/>
    <property type="evidence" value="ECO:0007669"/>
    <property type="project" value="InterPro"/>
</dbReference>
<dbReference type="InterPro" id="IPR023213">
    <property type="entry name" value="CAT-like_dom_sf"/>
</dbReference>
<dbReference type="PROSITE" id="PS00606">
    <property type="entry name" value="KS3_1"/>
    <property type="match status" value="1"/>
</dbReference>
<dbReference type="InterPro" id="IPR001242">
    <property type="entry name" value="Condensation_dom"/>
</dbReference>
<dbReference type="InterPro" id="IPR020841">
    <property type="entry name" value="PKS_Beta-ketoAc_synthase_dom"/>
</dbReference>
<accession>A0A2H4SB27</accession>
<dbReference type="InterPro" id="IPR000873">
    <property type="entry name" value="AMP-dep_synth/lig_dom"/>
</dbReference>
<dbReference type="Pfam" id="PF00501">
    <property type="entry name" value="AMP-binding"/>
    <property type="match status" value="1"/>
</dbReference>
<evidence type="ECO:0000256" key="3">
    <source>
        <dbReference type="ARBA" id="ARBA00022598"/>
    </source>
</evidence>
<keyword evidence="2" id="KW-0597">Phosphoprotein</keyword>
<evidence type="ECO:0000313" key="7">
    <source>
        <dbReference type="EMBL" id="ATY60283.1"/>
    </source>
</evidence>
<dbReference type="PROSITE" id="PS00098">
    <property type="entry name" value="THIOLASE_1"/>
    <property type="match status" value="1"/>
</dbReference>
<keyword evidence="3" id="KW-0436">Ligase</keyword>
<dbReference type="PANTHER" id="PTHR45527:SF1">
    <property type="entry name" value="FATTY ACID SYNTHASE"/>
    <property type="match status" value="1"/>
</dbReference>
<dbReference type="SUPFAM" id="SSF52777">
    <property type="entry name" value="CoA-dependent acyltransferases"/>
    <property type="match status" value="2"/>
</dbReference>
<feature type="region of interest" description="Disordered" evidence="5">
    <location>
        <begin position="1460"/>
        <end position="1485"/>
    </location>
</feature>
<dbReference type="InterPro" id="IPR009081">
    <property type="entry name" value="PP-bd_ACP"/>
</dbReference>
<evidence type="ECO:0000259" key="6">
    <source>
        <dbReference type="PROSITE" id="PS52004"/>
    </source>
</evidence>
<dbReference type="Gene3D" id="3.30.559.30">
    <property type="entry name" value="Nonribosomal peptide synthetase, condensation domain"/>
    <property type="match status" value="1"/>
</dbReference>
<dbReference type="SUPFAM" id="SSF47336">
    <property type="entry name" value="ACP-like"/>
    <property type="match status" value="1"/>
</dbReference>
<dbReference type="InterPro" id="IPR010071">
    <property type="entry name" value="AA_adenyl_dom"/>
</dbReference>
<dbReference type="InterPro" id="IPR020845">
    <property type="entry name" value="AMP-binding_CS"/>
</dbReference>
<dbReference type="InterPro" id="IPR036736">
    <property type="entry name" value="ACP-like_sf"/>
</dbReference>
<reference evidence="7 8" key="1">
    <citation type="journal article" date="2017" name="BMC Genomics">
        <title>Chromosome level assembly and secondary metabolite potential of the parasitic fungus Cordyceps militaris.</title>
        <authorList>
            <person name="Kramer G.J."/>
            <person name="Nodwell J.R."/>
        </authorList>
    </citation>
    <scope>NUCLEOTIDE SEQUENCE [LARGE SCALE GENOMIC DNA]</scope>
    <source>
        <strain evidence="7 8">ATCC 34164</strain>
    </source>
</reference>
<dbReference type="Gene3D" id="1.10.1200.10">
    <property type="entry name" value="ACP-like"/>
    <property type="match status" value="1"/>
</dbReference>
<proteinExistence type="predicted"/>
<dbReference type="InterPro" id="IPR014031">
    <property type="entry name" value="Ketoacyl_synth_C"/>
</dbReference>
<evidence type="ECO:0000256" key="5">
    <source>
        <dbReference type="SAM" id="MobiDB-lite"/>
    </source>
</evidence>
<gene>
    <name evidence="7" type="ORF">A9K55_006482</name>
</gene>
<evidence type="ECO:0000256" key="2">
    <source>
        <dbReference type="ARBA" id="ARBA00022553"/>
    </source>
</evidence>
<dbReference type="VEuPathDB" id="FungiDB:A9K55_006482"/>
<dbReference type="SMART" id="SM00825">
    <property type="entry name" value="PKS_KS"/>
    <property type="match status" value="1"/>
</dbReference>
<dbReference type="Pfam" id="PF00109">
    <property type="entry name" value="ketoacyl-synt"/>
    <property type="match status" value="1"/>
</dbReference>
<dbReference type="PANTHER" id="PTHR45527">
    <property type="entry name" value="NONRIBOSOMAL PEPTIDE SYNTHETASE"/>
    <property type="match status" value="1"/>
</dbReference>
<dbReference type="PROSITE" id="PS00455">
    <property type="entry name" value="AMP_BINDING"/>
    <property type="match status" value="1"/>
</dbReference>
<dbReference type="GO" id="GO:0006633">
    <property type="term" value="P:fatty acid biosynthetic process"/>
    <property type="evidence" value="ECO:0007669"/>
    <property type="project" value="InterPro"/>
</dbReference>
<dbReference type="Gene3D" id="3.30.559.10">
    <property type="entry name" value="Chloramphenicol acetyltransferase-like domain"/>
    <property type="match status" value="1"/>
</dbReference>
<name>A0A2H4SB27_CORMI</name>
<dbReference type="InterPro" id="IPR020615">
    <property type="entry name" value="Thiolase_acyl_enz_int_AS"/>
</dbReference>
<dbReference type="SUPFAM" id="SSF56801">
    <property type="entry name" value="Acetyl-CoA synthetase-like"/>
    <property type="match status" value="1"/>
</dbReference>
<dbReference type="EMBL" id="CP023323">
    <property type="protein sequence ID" value="ATY60283.1"/>
    <property type="molecule type" value="Genomic_DNA"/>
</dbReference>
<dbReference type="GO" id="GO:0031177">
    <property type="term" value="F:phosphopantetheine binding"/>
    <property type="evidence" value="ECO:0007669"/>
    <property type="project" value="TreeGrafter"/>
</dbReference>
<dbReference type="PROSITE" id="PS52004">
    <property type="entry name" value="KS3_2"/>
    <property type="match status" value="1"/>
</dbReference>
<dbReference type="InterPro" id="IPR014030">
    <property type="entry name" value="Ketoacyl_synth_N"/>
</dbReference>
<dbReference type="Pfam" id="PF02801">
    <property type="entry name" value="Ketoacyl-synt_C"/>
    <property type="match status" value="2"/>
</dbReference>
<dbReference type="GO" id="GO:0005737">
    <property type="term" value="C:cytoplasm"/>
    <property type="evidence" value="ECO:0007669"/>
    <property type="project" value="TreeGrafter"/>
</dbReference>
<evidence type="ECO:0000313" key="8">
    <source>
        <dbReference type="Proteomes" id="UP000323067"/>
    </source>
</evidence>
<dbReference type="Pfam" id="PF00550">
    <property type="entry name" value="PP-binding"/>
    <property type="match status" value="1"/>
</dbReference>
<dbReference type="CDD" id="cd00833">
    <property type="entry name" value="PKS"/>
    <property type="match status" value="1"/>
</dbReference>
<dbReference type="NCBIfam" id="TIGR01733">
    <property type="entry name" value="AA-adenyl-dom"/>
    <property type="match status" value="1"/>
</dbReference>
<evidence type="ECO:0000256" key="4">
    <source>
        <dbReference type="ARBA" id="ARBA00022679"/>
    </source>
</evidence>
<dbReference type="Pfam" id="PF00668">
    <property type="entry name" value="Condensation"/>
    <property type="match status" value="1"/>
</dbReference>
<dbReference type="OrthoDB" id="5334845at2759"/>
<feature type="compositionally biased region" description="Polar residues" evidence="5">
    <location>
        <begin position="1462"/>
        <end position="1485"/>
    </location>
</feature>
<dbReference type="Proteomes" id="UP000323067">
    <property type="component" value="Chromosome vi"/>
</dbReference>
<dbReference type="GO" id="GO:0044550">
    <property type="term" value="P:secondary metabolite biosynthetic process"/>
    <property type="evidence" value="ECO:0007669"/>
    <property type="project" value="TreeGrafter"/>
</dbReference>
<keyword evidence="1" id="KW-0596">Phosphopantetheine</keyword>
<dbReference type="Gene3D" id="3.40.47.10">
    <property type="match status" value="1"/>
</dbReference>
<dbReference type="Gene3D" id="3.40.50.12780">
    <property type="entry name" value="N-terminal domain of ligase-like"/>
    <property type="match status" value="1"/>
</dbReference>
<dbReference type="InterPro" id="IPR045851">
    <property type="entry name" value="AMP-bd_C_sf"/>
</dbReference>
<dbReference type="SUPFAM" id="SSF53901">
    <property type="entry name" value="Thiolase-like"/>
    <property type="match status" value="1"/>
</dbReference>
<dbReference type="GO" id="GO:0016874">
    <property type="term" value="F:ligase activity"/>
    <property type="evidence" value="ECO:0007669"/>
    <property type="project" value="UniProtKB-KW"/>
</dbReference>
<dbReference type="VEuPathDB" id="FungiDB:CCM_02437"/>
<dbReference type="GO" id="GO:0043041">
    <property type="term" value="P:amino acid activation for nonribosomal peptide biosynthetic process"/>
    <property type="evidence" value="ECO:0007669"/>
    <property type="project" value="TreeGrafter"/>
</dbReference>
<sequence length="1582" mass="168196">MSIPAMPFITGPVAEPQEQLRLSPPRGRLSAIVPLSKVQEVLWVDYLRQPWATHYNLTLKVDLTGSNLSLESIMNNIHKLGSRHDMLRTTFHIDSSAQHTSQSYMAVHDAASSFQNIAIVSDDARLQQALRRGLDLSTEFPVQWIVHQAYSVVDGRLVAAHTVYAMGHHIAVDGTSMSHLSRELVQLIQDGDTTTPPPPPPPSYGEFVQRQAAYLRSPEAQDAEAFWLAQIAHTTPHRWTHAAPLPASAPGHDYRKMDTWAFFPSDELAAWSQLYRTSWFRVAVSVIGLVTAGHARPAPHHDSTLQVAFGARAPSFAGCVSHMANTMPIRQPVSSLLRRSGSATFAELVQLVGKSISQAKKNEMYPFLSLVEAAARDGEDTAAASRVAVTLSPRLADDRCTLYPVNGVWDLFFCFLEHADGGVALGVISDPVVFGPAALAALRADVLRTVALSQQTPDFPLTSALSCLADRQVATLAGGPDVEDVDAVIAARVVSDWIRSRAATQPDEIALSNGEDGTVLTYGALDASSDRKAVHLQRLGAGRNDVVVLQLGAVFDMVAWILAVHKAGACFVVLDRQLPLARKQAILRVADAKLFVSDAFDDAYFADCATPPTTVSVWADTAVPADAHLAPVSGAAPTDLAYLVFTSGSTGLPKAIEVEHQNLSSYVSATRAVVPVGRGSRVLQFAPFAFDASVLEWAVTLSYGGTLCFVQHPALLVGDYLADMVDLNHINFFHTTPSVLATIPDSRRLPSLRALSVGGEASSAGLLDKWSRRLHLTHAYGPTETTVICATEHILPASDTLPSPSNIGRANPHVALLICPEDAETVLGPGETGEICIAGPQVTRGYRGQPALTAAQFRTMEHNGRVTRMYRSGDRGFIGDDGKLHILGRMNNREIKLRGFRMDLAAIEKSILDNCPEVMTASVQVVDDKLVAFACPATLQGDAIRQRIALDLPSYSVPADITAVDSLPLNTNGKVDHKEVLQQFGASTGPVATVKAVIVTKTAPKKKELQTSDSNLVDRLEASITTLWQKVLGCRDAPGPDVTFYNAGGHSILLSALHKELVTLYPAAKISLLDVFYNPTIRRQAQRLSELVVDDGFIPSSSVSDVSAQDVATPGNSTTATSVAADAPLFAIVGMAGRFPGADSVEAMWELLMAQRDGITTSDGAGAESADLAEGEVFVPRYGSINGLEDFRASDWNMSDEEAQVLDPQKRMFLMIAEEALQDASIPVRTVSGSNIGTFVGIAPNTYLSSALPSSVSSSAFERRYKAVLDPTASTLTAYKLNLLGPSMDVSAACASSLVAVHQALRALRAGDCAAALVGGVSLAYPQLGGYATSDGKIFSARGQCRPLDAAADGSVPADGVAAVVLKPLVAAQTDGDRVYAVIQGHAIGTDGAVDKIGFTVPSSSGQAKVISAAMADARLARHQGVRYVEMHGSGTSIGDALEYKGIERAVAAYEATGGESRCSSGAISPTGTEQQPSDTKQTPRTLFVGSNKGNFGNAEAASGLFSLIKASLAVSRGVVPPLRQLGDCNELMGVAEGSTVQPLRKQLRLEKGDRVGVTALGYGGVNAHCILASLEAVEERE</sequence>
<keyword evidence="4" id="KW-0808">Transferase</keyword>
<protein>
    <submittedName>
        <fullName evidence="7">Non-ribosomal peptide synthetase</fullName>
    </submittedName>
</protein>
<evidence type="ECO:0000256" key="1">
    <source>
        <dbReference type="ARBA" id="ARBA00022450"/>
    </source>
</evidence>
<dbReference type="InterPro" id="IPR018201">
    <property type="entry name" value="Ketoacyl_synth_AS"/>
</dbReference>